<evidence type="ECO:0000313" key="3">
    <source>
        <dbReference type="Proteomes" id="UP000660611"/>
    </source>
</evidence>
<name>A0A919Q270_9ACTN</name>
<dbReference type="RefSeq" id="WP_203854513.1">
    <property type="nucleotide sequence ID" value="NZ_BAAAVW010000030.1"/>
</dbReference>
<dbReference type="AlphaFoldDB" id="A0A919Q270"/>
<dbReference type="EMBL" id="BONQ01000201">
    <property type="protein sequence ID" value="GIG52908.1"/>
    <property type="molecule type" value="Genomic_DNA"/>
</dbReference>
<gene>
    <name evidence="2" type="ORF">Dsi01nite_109490</name>
</gene>
<dbReference type="Proteomes" id="UP000660611">
    <property type="component" value="Unassembled WGS sequence"/>
</dbReference>
<comment type="caution">
    <text evidence="2">The sequence shown here is derived from an EMBL/GenBank/DDBJ whole genome shotgun (WGS) entry which is preliminary data.</text>
</comment>
<evidence type="ECO:0000259" key="1">
    <source>
        <dbReference type="Pfam" id="PF14130"/>
    </source>
</evidence>
<dbReference type="GO" id="GO:0004518">
    <property type="term" value="F:nuclease activity"/>
    <property type="evidence" value="ECO:0007669"/>
    <property type="project" value="InterPro"/>
</dbReference>
<proteinExistence type="predicted"/>
<dbReference type="Pfam" id="PF14130">
    <property type="entry name" value="Cap4_nuclease"/>
    <property type="match status" value="1"/>
</dbReference>
<evidence type="ECO:0000313" key="2">
    <source>
        <dbReference type="EMBL" id="GIG52908.1"/>
    </source>
</evidence>
<keyword evidence="3" id="KW-1185">Reference proteome</keyword>
<sequence length="748" mass="79971">MTVAEDPLGVVAGEDSGADTQDRYAWQHHCTAVDCAEMFRSGRAQLVVTEIHEDYVVVFVDGRTEFVSCKHREQSQGPWDLISLCNEGGLAHLFDRFVRFPELALRLMTNASLKPGALEAAGVWAACMRAADGELFTDSTLTACRDALARGLLAARHTRTFEGIPVTPRPGRGGRTARLAIPDGFLPLVERFMRVLMIRADLPQRQYIGPVHVSKVMRSALEALGYDGDAAQLCYDRLVDLVALRNIGQPLTNDYAGWLTSRSTGTTSGAQAALVEARTIRRDDVTELIRLHAGQHRAPVQLDARSDERRIRRLLRELGLGGAGSITALGDVDVGEGAGDLQDDFDIAFEAAGGERRLGAPLALAVPVGPGFAQAFSADGQAVSSVICAAPGRAGAVLPASIWLALRQYQGGAGRGAGFDNLGLPGGTGEHPNVVDPQSSSVDLFGGSWAKRSAFLRLAVEGRWSWRPAMALDFEGPHRRHWTPSVPSDLRLRAVARLPWPNLHANDLTASRRARLQRTLSRSGLSYAAAALTLRRGAVGAPGEWMVASGIDAFGTDRTVHLRAALLAPDGAAALVNEVILSVPSGPSPDHILACASLSIWLDPWLRAVLARGGMLEKVEDLRLSLGELIHVLDAAWASVIDVVPIGALDDPPATALFGAPTVELHIDTPTRVETPTDRSRTLPDAVDMSLLGLAIRTEQHTTAGFRIVTPLATAGDTRQQWLADGLAQLGRSWGHPDADAGVLLASL</sequence>
<dbReference type="InterPro" id="IPR025382">
    <property type="entry name" value="Cap4-like_endonuclease_dom"/>
</dbReference>
<accession>A0A919Q270</accession>
<feature type="domain" description="CD-NTase associated protein 4-like DNA endonuclease" evidence="1">
    <location>
        <begin position="15"/>
        <end position="87"/>
    </location>
</feature>
<organism evidence="2 3">
    <name type="scientific">Dactylosporangium siamense</name>
    <dbReference type="NCBI Taxonomy" id="685454"/>
    <lineage>
        <taxon>Bacteria</taxon>
        <taxon>Bacillati</taxon>
        <taxon>Actinomycetota</taxon>
        <taxon>Actinomycetes</taxon>
        <taxon>Micromonosporales</taxon>
        <taxon>Micromonosporaceae</taxon>
        <taxon>Dactylosporangium</taxon>
    </lineage>
</organism>
<reference evidence="2" key="1">
    <citation type="submission" date="2021-01" db="EMBL/GenBank/DDBJ databases">
        <title>Whole genome shotgun sequence of Dactylosporangium siamense NBRC 106093.</title>
        <authorList>
            <person name="Komaki H."/>
            <person name="Tamura T."/>
        </authorList>
    </citation>
    <scope>NUCLEOTIDE SEQUENCE</scope>
    <source>
        <strain evidence="2">NBRC 106093</strain>
    </source>
</reference>
<protein>
    <recommendedName>
        <fullName evidence="1">CD-NTase associated protein 4-like DNA endonuclease domain-containing protein</fullName>
    </recommendedName>
</protein>